<reference evidence="2" key="1">
    <citation type="submission" date="2021-02" db="EMBL/GenBank/DDBJ databases">
        <authorList>
            <person name="Nowell W R."/>
        </authorList>
    </citation>
    <scope>NUCLEOTIDE SEQUENCE</scope>
</reference>
<dbReference type="InterPro" id="IPR005225">
    <property type="entry name" value="Small_GTP-bd"/>
</dbReference>
<dbReference type="GO" id="GO:0005525">
    <property type="term" value="F:GTP binding"/>
    <property type="evidence" value="ECO:0007669"/>
    <property type="project" value="InterPro"/>
</dbReference>
<proteinExistence type="predicted"/>
<dbReference type="NCBIfam" id="TIGR00231">
    <property type="entry name" value="small_GTP"/>
    <property type="match status" value="1"/>
</dbReference>
<dbReference type="InterPro" id="IPR027417">
    <property type="entry name" value="P-loop_NTPase"/>
</dbReference>
<evidence type="ECO:0000313" key="4">
    <source>
        <dbReference type="Proteomes" id="UP000677228"/>
    </source>
</evidence>
<dbReference type="EMBL" id="CAJNOK010020154">
    <property type="protein sequence ID" value="CAF1311795.1"/>
    <property type="molecule type" value="Genomic_DNA"/>
</dbReference>
<dbReference type="SUPFAM" id="SSF52540">
    <property type="entry name" value="P-loop containing nucleoside triphosphate hydrolases"/>
    <property type="match status" value="1"/>
</dbReference>
<dbReference type="Gene3D" id="3.40.50.300">
    <property type="entry name" value="P-loop containing nucleotide triphosphate hydrolases"/>
    <property type="match status" value="1"/>
</dbReference>
<comment type="caution">
    <text evidence="2">The sequence shown here is derived from an EMBL/GenBank/DDBJ whole genome shotgun (WGS) entry which is preliminary data.</text>
</comment>
<feature type="domain" description="G" evidence="1">
    <location>
        <begin position="40"/>
        <end position="142"/>
    </location>
</feature>
<evidence type="ECO:0000259" key="1">
    <source>
        <dbReference type="Pfam" id="PF01926"/>
    </source>
</evidence>
<sequence>MKTKKIDSFEALAEQDKKVAELLIELARLTQALPLEGINISIFGLTSTGKSTLINSLLGQNVAETGVGETTTKITPYQGTQFTLWDAAGRNDETMYMTMEYISFFKGLTRRVILIQSSIKENSSMMKLLDEINLTYDIVVNKYDLVDENEQQGFKSQIQREIETLGLKGVNNVFYISAKYTGMFPEWTRMVDYLTS</sequence>
<protein>
    <recommendedName>
        <fullName evidence="1">G domain-containing protein</fullName>
    </recommendedName>
</protein>
<evidence type="ECO:0000313" key="2">
    <source>
        <dbReference type="EMBL" id="CAF1311795.1"/>
    </source>
</evidence>
<dbReference type="Proteomes" id="UP000677228">
    <property type="component" value="Unassembled WGS sequence"/>
</dbReference>
<organism evidence="2 4">
    <name type="scientific">Didymodactylos carnosus</name>
    <dbReference type="NCBI Taxonomy" id="1234261"/>
    <lineage>
        <taxon>Eukaryota</taxon>
        <taxon>Metazoa</taxon>
        <taxon>Spiralia</taxon>
        <taxon>Gnathifera</taxon>
        <taxon>Rotifera</taxon>
        <taxon>Eurotatoria</taxon>
        <taxon>Bdelloidea</taxon>
        <taxon>Philodinida</taxon>
        <taxon>Philodinidae</taxon>
        <taxon>Didymodactylos</taxon>
    </lineage>
</organism>
<dbReference type="Proteomes" id="UP000682733">
    <property type="component" value="Unassembled WGS sequence"/>
</dbReference>
<evidence type="ECO:0000313" key="3">
    <source>
        <dbReference type="EMBL" id="CAF4119978.1"/>
    </source>
</evidence>
<dbReference type="AlphaFoldDB" id="A0A8S2F3D5"/>
<name>A0A8S2F3D5_9BILA</name>
<gene>
    <name evidence="2" type="ORF">OVA965_LOCUS29017</name>
    <name evidence="3" type="ORF">TMI583_LOCUS29781</name>
</gene>
<accession>A0A8S2F3D5</accession>
<dbReference type="Pfam" id="PF01926">
    <property type="entry name" value="MMR_HSR1"/>
    <property type="match status" value="1"/>
</dbReference>
<dbReference type="EMBL" id="CAJOBA010041742">
    <property type="protein sequence ID" value="CAF4119978.1"/>
    <property type="molecule type" value="Genomic_DNA"/>
</dbReference>
<dbReference type="InterPro" id="IPR006073">
    <property type="entry name" value="GTP-bd"/>
</dbReference>